<dbReference type="Pfam" id="PF14111">
    <property type="entry name" value="DUF4283"/>
    <property type="match status" value="1"/>
</dbReference>
<feature type="region of interest" description="Disordered" evidence="1">
    <location>
        <begin position="228"/>
        <end position="290"/>
    </location>
</feature>
<accession>A0AAW2CP21</accession>
<dbReference type="AlphaFoldDB" id="A0AAW2CP21"/>
<evidence type="ECO:0000256" key="1">
    <source>
        <dbReference type="SAM" id="MobiDB-lite"/>
    </source>
</evidence>
<dbReference type="PANTHER" id="PTHR31286">
    <property type="entry name" value="GLYCINE-RICH CELL WALL STRUCTURAL PROTEIN 1.8-LIKE"/>
    <property type="match status" value="1"/>
</dbReference>
<sequence>MEDLTKSWSCLTLSENEGSSLRLTEEQAEVEHVLAVKFLTKCALNIDAIAKTFTPLWRAKNGFKIQKEGDHVVLFTFDDKSEMEKILAAEPWSFDKHLMVIQNYDKEVDITEMEFKWVTLWVQVHDIPIRFRNRRVAERICEAIGKVNLMLDDNESEGDGFIRIRVTIDVSKPLSRGRVISLDSGKELWVESEGSFSKESKQFGPWIRAPPFFPSRKNVIKVPGFFSRRGKETPATSPSPRGKSPVVVVRTGKPSPEIIRTEKENTANEQQGINGAESQDNLQDSRQNSYNSGILKNLNVKSMYEMEKRSTDEIFKERIEEIDRELKRFDPKINSEAKNIADTGKENILASLSHTDDHPKDTQTSRAQQFQYPMPPSRAPLSVIEENTMQKIERGVTWKRINRTEMGTDVVMEDIVGEKRRGESKDDQSELLKKRKVSQVGKKDKAETWTDEARLMFMKERLKMKNKFVAPRRNETGCLGTKHSKRHAAWGRLRSLKARGKAPWLCAGDINEITKQSEKSGGRARPHGQMQGFRDVLDECGFMDLGFVGPMFTWHKHFDNYTVWERLDRAVSTND</sequence>
<dbReference type="Gene3D" id="3.60.10.10">
    <property type="entry name" value="Endonuclease/exonuclease/phosphatase"/>
    <property type="match status" value="1"/>
</dbReference>
<organism evidence="3 4">
    <name type="scientific">Lithocarpus litseifolius</name>
    <dbReference type="NCBI Taxonomy" id="425828"/>
    <lineage>
        <taxon>Eukaryota</taxon>
        <taxon>Viridiplantae</taxon>
        <taxon>Streptophyta</taxon>
        <taxon>Embryophyta</taxon>
        <taxon>Tracheophyta</taxon>
        <taxon>Spermatophyta</taxon>
        <taxon>Magnoliopsida</taxon>
        <taxon>eudicotyledons</taxon>
        <taxon>Gunneridae</taxon>
        <taxon>Pentapetalae</taxon>
        <taxon>rosids</taxon>
        <taxon>fabids</taxon>
        <taxon>Fagales</taxon>
        <taxon>Fagaceae</taxon>
        <taxon>Lithocarpus</taxon>
    </lineage>
</organism>
<name>A0AAW2CP21_9ROSI</name>
<feature type="compositionally biased region" description="Polar residues" evidence="1">
    <location>
        <begin position="267"/>
        <end position="290"/>
    </location>
</feature>
<dbReference type="EMBL" id="JAZDWU010000006">
    <property type="protein sequence ID" value="KAK9999213.1"/>
    <property type="molecule type" value="Genomic_DNA"/>
</dbReference>
<dbReference type="InterPro" id="IPR040256">
    <property type="entry name" value="At4g02000-like"/>
</dbReference>
<reference evidence="3 4" key="1">
    <citation type="submission" date="2024-01" db="EMBL/GenBank/DDBJ databases">
        <title>A telomere-to-telomere, gap-free genome of sweet tea (Lithocarpus litseifolius).</title>
        <authorList>
            <person name="Zhou J."/>
        </authorList>
    </citation>
    <scope>NUCLEOTIDE SEQUENCE [LARGE SCALE GENOMIC DNA]</scope>
    <source>
        <strain evidence="3">Zhou-2022a</strain>
        <tissue evidence="3">Leaf</tissue>
    </source>
</reference>
<protein>
    <recommendedName>
        <fullName evidence="2">DUF4283 domain-containing protein</fullName>
    </recommendedName>
</protein>
<proteinExistence type="predicted"/>
<evidence type="ECO:0000313" key="4">
    <source>
        <dbReference type="Proteomes" id="UP001459277"/>
    </source>
</evidence>
<keyword evidence="4" id="KW-1185">Reference proteome</keyword>
<gene>
    <name evidence="3" type="ORF">SO802_018816</name>
</gene>
<dbReference type="InterPro" id="IPR025558">
    <property type="entry name" value="DUF4283"/>
</dbReference>
<dbReference type="SUPFAM" id="SSF56219">
    <property type="entry name" value="DNase I-like"/>
    <property type="match status" value="1"/>
</dbReference>
<feature type="compositionally biased region" description="Basic and acidic residues" evidence="1">
    <location>
        <begin position="354"/>
        <end position="363"/>
    </location>
</feature>
<evidence type="ECO:0000313" key="3">
    <source>
        <dbReference type="EMBL" id="KAK9999213.1"/>
    </source>
</evidence>
<feature type="region of interest" description="Disordered" evidence="1">
    <location>
        <begin position="353"/>
        <end position="379"/>
    </location>
</feature>
<feature type="domain" description="DUF4283" evidence="2">
    <location>
        <begin position="29"/>
        <end position="112"/>
    </location>
</feature>
<dbReference type="InterPro" id="IPR036691">
    <property type="entry name" value="Endo/exonu/phosph_ase_sf"/>
</dbReference>
<dbReference type="PANTHER" id="PTHR31286:SF167">
    <property type="entry name" value="OS09G0268800 PROTEIN"/>
    <property type="match status" value="1"/>
</dbReference>
<evidence type="ECO:0000259" key="2">
    <source>
        <dbReference type="Pfam" id="PF14111"/>
    </source>
</evidence>
<comment type="caution">
    <text evidence="3">The sequence shown here is derived from an EMBL/GenBank/DDBJ whole genome shotgun (WGS) entry which is preliminary data.</text>
</comment>
<dbReference type="Proteomes" id="UP001459277">
    <property type="component" value="Unassembled WGS sequence"/>
</dbReference>